<accession>A0A7W4K7Y6</accession>
<comment type="caution">
    <text evidence="1">The sequence shown here is derived from an EMBL/GenBank/DDBJ whole genome shotgun (WGS) entry which is preliminary data.</text>
</comment>
<proteinExistence type="predicted"/>
<reference evidence="1 2" key="1">
    <citation type="submission" date="2020-04" db="EMBL/GenBank/DDBJ databases">
        <title>Description of novel Gluconacetobacter.</title>
        <authorList>
            <person name="Sombolestani A."/>
        </authorList>
    </citation>
    <scope>NUCLEOTIDE SEQUENCE [LARGE SCALE GENOMIC DNA]</scope>
    <source>
        <strain evidence="1 2">LMG 27802</strain>
    </source>
</reference>
<evidence type="ECO:0000313" key="2">
    <source>
        <dbReference type="Proteomes" id="UP000578030"/>
    </source>
</evidence>
<sequence>MVSPDSLRLFKGIWQRALKEPSLQALTPDRIASWASEKGVADPITVARDVGMWVPDAYKTTDYLFGQDECVFAFETFRRWLKSHFFCNTADYRGLTWLNRHMFAHGTASSWQQPRNFSRLIVALATLSAIESWYDASHHVSFMLPEMNDASKLLAAGIVSRSGADANEFD</sequence>
<keyword evidence="2" id="KW-1185">Reference proteome</keyword>
<protein>
    <submittedName>
        <fullName evidence="1">Uncharacterized protein</fullName>
    </submittedName>
</protein>
<dbReference type="Proteomes" id="UP000578030">
    <property type="component" value="Unassembled WGS sequence"/>
</dbReference>
<name>A0A7W4K7Y6_9PROT</name>
<dbReference type="RefSeq" id="WP_182958476.1">
    <property type="nucleotide sequence ID" value="NZ_JABEQM010000007.1"/>
</dbReference>
<evidence type="ECO:0000313" key="1">
    <source>
        <dbReference type="EMBL" id="MBB2201930.1"/>
    </source>
</evidence>
<organism evidence="1 2">
    <name type="scientific">Gluconacetobacter tumulisoli</name>
    <dbReference type="NCBI Taxonomy" id="1286189"/>
    <lineage>
        <taxon>Bacteria</taxon>
        <taxon>Pseudomonadati</taxon>
        <taxon>Pseudomonadota</taxon>
        <taxon>Alphaproteobacteria</taxon>
        <taxon>Acetobacterales</taxon>
        <taxon>Acetobacteraceae</taxon>
        <taxon>Gluconacetobacter</taxon>
    </lineage>
</organism>
<dbReference type="AlphaFoldDB" id="A0A7W4K7Y6"/>
<gene>
    <name evidence="1" type="ORF">HLH28_10130</name>
</gene>
<dbReference type="EMBL" id="JABEQM010000007">
    <property type="protein sequence ID" value="MBB2201930.1"/>
    <property type="molecule type" value="Genomic_DNA"/>
</dbReference>